<comment type="caution">
    <text evidence="24">The sequence shown here is derived from an EMBL/GenBank/DDBJ whole genome shotgun (WGS) entry which is preliminary data.</text>
</comment>
<keyword evidence="6" id="KW-0808">Transferase</keyword>
<dbReference type="InterPro" id="IPR013656">
    <property type="entry name" value="PAS_4"/>
</dbReference>
<dbReference type="InterPro" id="IPR001789">
    <property type="entry name" value="Sig_transdc_resp-reg_receiver"/>
</dbReference>
<keyword evidence="9" id="KW-0418">Kinase</keyword>
<dbReference type="PRINTS" id="PR00344">
    <property type="entry name" value="BCTRLSENSOR"/>
</dbReference>
<dbReference type="InterPro" id="IPR000700">
    <property type="entry name" value="PAS-assoc_C"/>
</dbReference>
<dbReference type="SUPFAM" id="SSF55785">
    <property type="entry name" value="PYP-like sensor domain (PAS domain)"/>
    <property type="match status" value="2"/>
</dbReference>
<dbReference type="AlphaFoldDB" id="A0A3M9NEC1"/>
<dbReference type="Gene3D" id="1.20.120.160">
    <property type="entry name" value="HPT domain"/>
    <property type="match status" value="1"/>
</dbReference>
<keyword evidence="25" id="KW-1185">Reference proteome</keyword>
<dbReference type="InterPro" id="IPR036890">
    <property type="entry name" value="HATPase_C_sf"/>
</dbReference>
<dbReference type="SMART" id="SM00086">
    <property type="entry name" value="PAC"/>
    <property type="match status" value="2"/>
</dbReference>
<dbReference type="PROSITE" id="PS50112">
    <property type="entry name" value="PAS"/>
    <property type="match status" value="2"/>
</dbReference>
<sequence>MKTFLKQKLKSLRKNILYGMSFCFFVLLFFILLLFQSAGPVQHILIAIAGALVAFVFVLFFLFKIDLDRASGKIAKNDLAANELKYRNLIENAGIVMYTTSVDGYITFATEKSVQLTEYPMNELIGMHFSDIIDIEWLELALEKYKRQMEKNVEETLFEFAIRTKFGDLKWVEQTAVLIMEGDKIAGFQCVIKDISEKREMENVLRNYEIAIVQNQERLQSILDNATSLIYVKDLDGKYLLVNKQFRQVLNVTESEIIGKTDFDFTDPAQAQRFKETDDKVLSTCKPVELEVIIGKPGQNHTLLITKFPLINAQNEVYGISGIATDISERVSQLEELKEAKKIAESAKNLQEQFLANMSHEIRTPMNGIQGMVDLLLDTPLTENQNDFAKTIKRSADNLVVIINDILDFSKIKAGKLTIERIDFNLNEVIQNISAVFSHKLKEKNLDFSIHLDNNIPATLKGDPYRLNQILINLIGNAIKFTHQGSVSLTVSIQKKNAEGVLLTFSVADTGIGIKKDKIEEIFESFTQASVETSRKYGGSGLGLSITRQLLQLQQSDISVESEENKGATFHFSIPFGYSKSNRKLFFKGKKLKDYHGCLQGRKFLVAEDNEVNQKVIENVLKKAGAVADIVNNGLEAINYLKQNTSYDAIIMDLQMPEMDGYAATKYIRNVMDISIPIIAMTASALKGEKSKCIEIGMNDYFTKPFEFSHFYEQITNLLSQNNMHEVISEAAPVDNTAQFDLSMLQELDDNDYLSQMIEIFLSMTPVELVEMEKQTEAGELENVYKIAHKLKSSTGLIKANILLEVLVQIEHEAKNKNKAQLKNLIAEGFSAFSELENPLKQELSRIKTLLKVA</sequence>
<evidence type="ECO:0000256" key="1">
    <source>
        <dbReference type="ARBA" id="ARBA00000085"/>
    </source>
</evidence>
<feature type="domain" description="Response regulatory" evidence="20">
    <location>
        <begin position="603"/>
        <end position="719"/>
    </location>
</feature>
<dbReference type="FunFam" id="1.10.287.130:FF:000002">
    <property type="entry name" value="Two-component osmosensing histidine kinase"/>
    <property type="match status" value="1"/>
</dbReference>
<evidence type="ECO:0000256" key="18">
    <source>
        <dbReference type="SAM" id="Phobius"/>
    </source>
</evidence>
<dbReference type="OrthoDB" id="9811889at2"/>
<feature type="modified residue" description="4-aspartylphosphate" evidence="17">
    <location>
        <position position="653"/>
    </location>
</feature>
<evidence type="ECO:0000313" key="25">
    <source>
        <dbReference type="Proteomes" id="UP000267223"/>
    </source>
</evidence>
<dbReference type="SMART" id="SM00448">
    <property type="entry name" value="REC"/>
    <property type="match status" value="1"/>
</dbReference>
<dbReference type="SUPFAM" id="SSF52172">
    <property type="entry name" value="CheY-like"/>
    <property type="match status" value="1"/>
</dbReference>
<feature type="domain" description="PAS" evidence="21">
    <location>
        <begin position="82"/>
        <end position="152"/>
    </location>
</feature>
<evidence type="ECO:0000256" key="14">
    <source>
        <dbReference type="ARBA" id="ARBA00064003"/>
    </source>
</evidence>
<accession>A0A3M9NEC1</accession>
<dbReference type="EMBL" id="RJJR01000011">
    <property type="protein sequence ID" value="RNI35328.1"/>
    <property type="molecule type" value="Genomic_DNA"/>
</dbReference>
<evidence type="ECO:0000256" key="15">
    <source>
        <dbReference type="ARBA" id="ARBA00068150"/>
    </source>
</evidence>
<feature type="domain" description="HPt" evidence="23">
    <location>
        <begin position="750"/>
        <end position="854"/>
    </location>
</feature>
<evidence type="ECO:0000256" key="7">
    <source>
        <dbReference type="ARBA" id="ARBA00022692"/>
    </source>
</evidence>
<dbReference type="NCBIfam" id="TIGR00229">
    <property type="entry name" value="sensory_box"/>
    <property type="match status" value="2"/>
</dbReference>
<dbReference type="SMART" id="SM00387">
    <property type="entry name" value="HATPase_c"/>
    <property type="match status" value="1"/>
</dbReference>
<evidence type="ECO:0000256" key="2">
    <source>
        <dbReference type="ARBA" id="ARBA00004651"/>
    </source>
</evidence>
<dbReference type="SMART" id="SM00091">
    <property type="entry name" value="PAS"/>
    <property type="match status" value="2"/>
</dbReference>
<evidence type="ECO:0000256" key="16">
    <source>
        <dbReference type="PROSITE-ProRule" id="PRU00110"/>
    </source>
</evidence>
<evidence type="ECO:0000259" key="22">
    <source>
        <dbReference type="PROSITE" id="PS50113"/>
    </source>
</evidence>
<feature type="domain" description="PAS" evidence="21">
    <location>
        <begin position="215"/>
        <end position="285"/>
    </location>
</feature>
<dbReference type="SUPFAM" id="SSF47384">
    <property type="entry name" value="Homodimeric domain of signal transducing histidine kinase"/>
    <property type="match status" value="1"/>
</dbReference>
<reference evidence="24 25" key="1">
    <citation type="submission" date="2018-11" db="EMBL/GenBank/DDBJ databases">
        <title>Draft genome sequence of Ferruginibacter sp. BO-59.</title>
        <authorList>
            <person name="Im W.T."/>
        </authorList>
    </citation>
    <scope>NUCLEOTIDE SEQUENCE [LARGE SCALE GENOMIC DNA]</scope>
    <source>
        <strain evidence="24 25">BO-59</strain>
    </source>
</reference>
<dbReference type="InterPro" id="IPR005467">
    <property type="entry name" value="His_kinase_dom"/>
</dbReference>
<dbReference type="Pfam" id="PF00512">
    <property type="entry name" value="HisKA"/>
    <property type="match status" value="1"/>
</dbReference>
<feature type="transmembrane region" description="Helical" evidence="18">
    <location>
        <begin position="16"/>
        <end position="35"/>
    </location>
</feature>
<dbReference type="InterPro" id="IPR036097">
    <property type="entry name" value="HisK_dim/P_sf"/>
</dbReference>
<dbReference type="PROSITE" id="PS50109">
    <property type="entry name" value="HIS_KIN"/>
    <property type="match status" value="1"/>
</dbReference>
<organism evidence="24 25">
    <name type="scientific">Hanamia caeni</name>
    <dbReference type="NCBI Taxonomy" id="2294116"/>
    <lineage>
        <taxon>Bacteria</taxon>
        <taxon>Pseudomonadati</taxon>
        <taxon>Bacteroidota</taxon>
        <taxon>Chitinophagia</taxon>
        <taxon>Chitinophagales</taxon>
        <taxon>Chitinophagaceae</taxon>
        <taxon>Hanamia</taxon>
    </lineage>
</organism>
<evidence type="ECO:0000313" key="24">
    <source>
        <dbReference type="EMBL" id="RNI35328.1"/>
    </source>
</evidence>
<evidence type="ECO:0000256" key="8">
    <source>
        <dbReference type="ARBA" id="ARBA00022741"/>
    </source>
</evidence>
<evidence type="ECO:0000256" key="9">
    <source>
        <dbReference type="ARBA" id="ARBA00022777"/>
    </source>
</evidence>
<keyword evidence="12" id="KW-0902">Two-component regulatory system</keyword>
<keyword evidence="5 17" id="KW-0597">Phosphoprotein</keyword>
<dbReference type="CDD" id="cd00082">
    <property type="entry name" value="HisKA"/>
    <property type="match status" value="1"/>
</dbReference>
<feature type="modified residue" description="Phosphohistidine" evidence="16">
    <location>
        <position position="789"/>
    </location>
</feature>
<protein>
    <recommendedName>
        <fullName evidence="15">Sensory/regulatory protein RpfC</fullName>
        <ecNumber evidence="3">2.7.13.3</ecNumber>
    </recommendedName>
</protein>
<dbReference type="SUPFAM" id="SSF47226">
    <property type="entry name" value="Histidine-containing phosphotransfer domain, HPT domain"/>
    <property type="match status" value="1"/>
</dbReference>
<dbReference type="GO" id="GO:0005524">
    <property type="term" value="F:ATP binding"/>
    <property type="evidence" value="ECO:0007669"/>
    <property type="project" value="UniProtKB-KW"/>
</dbReference>
<dbReference type="Pfam" id="PF01627">
    <property type="entry name" value="Hpt"/>
    <property type="match status" value="1"/>
</dbReference>
<keyword evidence="10" id="KW-0067">ATP-binding</keyword>
<dbReference type="FunFam" id="3.30.565.10:FF:000010">
    <property type="entry name" value="Sensor histidine kinase RcsC"/>
    <property type="match status" value="1"/>
</dbReference>
<dbReference type="Gene3D" id="1.10.287.130">
    <property type="match status" value="1"/>
</dbReference>
<dbReference type="Gene3D" id="3.40.50.2300">
    <property type="match status" value="1"/>
</dbReference>
<gene>
    <name evidence="24" type="ORF">EFY79_13860</name>
</gene>
<evidence type="ECO:0000256" key="11">
    <source>
        <dbReference type="ARBA" id="ARBA00022989"/>
    </source>
</evidence>
<dbReference type="PROSITE" id="PS50113">
    <property type="entry name" value="PAC"/>
    <property type="match status" value="2"/>
</dbReference>
<dbReference type="Gene3D" id="3.30.450.20">
    <property type="entry name" value="PAS domain"/>
    <property type="match status" value="2"/>
</dbReference>
<dbReference type="CDD" id="cd16922">
    <property type="entry name" value="HATPase_EvgS-ArcB-TorS-like"/>
    <property type="match status" value="1"/>
</dbReference>
<feature type="domain" description="PAC" evidence="22">
    <location>
        <begin position="156"/>
        <end position="207"/>
    </location>
</feature>
<evidence type="ECO:0000256" key="13">
    <source>
        <dbReference type="ARBA" id="ARBA00023136"/>
    </source>
</evidence>
<dbReference type="PANTHER" id="PTHR45339:SF1">
    <property type="entry name" value="HYBRID SIGNAL TRANSDUCTION HISTIDINE KINASE J"/>
    <property type="match status" value="1"/>
</dbReference>
<dbReference type="InterPro" id="IPR003594">
    <property type="entry name" value="HATPase_dom"/>
</dbReference>
<evidence type="ECO:0000259" key="19">
    <source>
        <dbReference type="PROSITE" id="PS50109"/>
    </source>
</evidence>
<dbReference type="Pfam" id="PF08448">
    <property type="entry name" value="PAS_4"/>
    <property type="match status" value="1"/>
</dbReference>
<dbReference type="CDD" id="cd17546">
    <property type="entry name" value="REC_hyHK_CKI1_RcsC-like"/>
    <property type="match status" value="1"/>
</dbReference>
<evidence type="ECO:0000259" key="23">
    <source>
        <dbReference type="PROSITE" id="PS50894"/>
    </source>
</evidence>
<keyword evidence="8" id="KW-0547">Nucleotide-binding</keyword>
<evidence type="ECO:0000256" key="6">
    <source>
        <dbReference type="ARBA" id="ARBA00022679"/>
    </source>
</evidence>
<dbReference type="InterPro" id="IPR011006">
    <property type="entry name" value="CheY-like_superfamily"/>
</dbReference>
<dbReference type="Pfam" id="PF02518">
    <property type="entry name" value="HATPase_c"/>
    <property type="match status" value="1"/>
</dbReference>
<dbReference type="InterPro" id="IPR001610">
    <property type="entry name" value="PAC"/>
</dbReference>
<dbReference type="PROSITE" id="PS50894">
    <property type="entry name" value="HPT"/>
    <property type="match status" value="1"/>
</dbReference>
<keyword evidence="4" id="KW-1003">Cell membrane</keyword>
<dbReference type="SMART" id="SM00388">
    <property type="entry name" value="HisKA"/>
    <property type="match status" value="1"/>
</dbReference>
<dbReference type="InterPro" id="IPR003661">
    <property type="entry name" value="HisK_dim/P_dom"/>
</dbReference>
<dbReference type="GO" id="GO:0005886">
    <property type="term" value="C:plasma membrane"/>
    <property type="evidence" value="ECO:0007669"/>
    <property type="project" value="UniProtKB-SubCell"/>
</dbReference>
<dbReference type="CDD" id="cd00130">
    <property type="entry name" value="PAS"/>
    <property type="match status" value="2"/>
</dbReference>
<proteinExistence type="predicted"/>
<keyword evidence="13 18" id="KW-0472">Membrane</keyword>
<dbReference type="InterPro" id="IPR035965">
    <property type="entry name" value="PAS-like_dom_sf"/>
</dbReference>
<evidence type="ECO:0000256" key="5">
    <source>
        <dbReference type="ARBA" id="ARBA00022553"/>
    </source>
</evidence>
<dbReference type="InterPro" id="IPR004358">
    <property type="entry name" value="Sig_transdc_His_kin-like_C"/>
</dbReference>
<comment type="subcellular location">
    <subcellularLocation>
        <location evidence="2">Cell membrane</location>
        <topology evidence="2">Multi-pass membrane protein</topology>
    </subcellularLocation>
</comment>
<comment type="catalytic activity">
    <reaction evidence="1">
        <text>ATP + protein L-histidine = ADP + protein N-phospho-L-histidine.</text>
        <dbReference type="EC" id="2.7.13.3"/>
    </reaction>
</comment>
<dbReference type="SUPFAM" id="SSF55874">
    <property type="entry name" value="ATPase domain of HSP90 chaperone/DNA topoisomerase II/histidine kinase"/>
    <property type="match status" value="1"/>
</dbReference>
<dbReference type="Pfam" id="PF00072">
    <property type="entry name" value="Response_reg"/>
    <property type="match status" value="1"/>
</dbReference>
<dbReference type="InterPro" id="IPR000014">
    <property type="entry name" value="PAS"/>
</dbReference>
<comment type="subunit">
    <text evidence="14">At low DSF concentrations, interacts with RpfF.</text>
</comment>
<dbReference type="Proteomes" id="UP000267223">
    <property type="component" value="Unassembled WGS sequence"/>
</dbReference>
<dbReference type="PANTHER" id="PTHR45339">
    <property type="entry name" value="HYBRID SIGNAL TRANSDUCTION HISTIDINE KINASE J"/>
    <property type="match status" value="1"/>
</dbReference>
<feature type="domain" description="Histidine kinase" evidence="19">
    <location>
        <begin position="357"/>
        <end position="578"/>
    </location>
</feature>
<evidence type="ECO:0000256" key="3">
    <source>
        <dbReference type="ARBA" id="ARBA00012438"/>
    </source>
</evidence>
<keyword evidence="7 18" id="KW-0812">Transmembrane</keyword>
<dbReference type="Pfam" id="PF13426">
    <property type="entry name" value="PAS_9"/>
    <property type="match status" value="1"/>
</dbReference>
<name>A0A3M9NEC1_9BACT</name>
<dbReference type="GO" id="GO:0000155">
    <property type="term" value="F:phosphorelay sensor kinase activity"/>
    <property type="evidence" value="ECO:0007669"/>
    <property type="project" value="InterPro"/>
</dbReference>
<dbReference type="RefSeq" id="WP_123121315.1">
    <property type="nucleotide sequence ID" value="NZ_RJJR01000011.1"/>
</dbReference>
<dbReference type="PROSITE" id="PS50110">
    <property type="entry name" value="RESPONSE_REGULATORY"/>
    <property type="match status" value="1"/>
</dbReference>
<evidence type="ECO:0000256" key="10">
    <source>
        <dbReference type="ARBA" id="ARBA00022840"/>
    </source>
</evidence>
<dbReference type="InterPro" id="IPR008207">
    <property type="entry name" value="Sig_transdc_His_kin_Hpt_dom"/>
</dbReference>
<evidence type="ECO:0000256" key="17">
    <source>
        <dbReference type="PROSITE-ProRule" id="PRU00169"/>
    </source>
</evidence>
<evidence type="ECO:0000259" key="21">
    <source>
        <dbReference type="PROSITE" id="PS50112"/>
    </source>
</evidence>
<feature type="domain" description="PAC" evidence="22">
    <location>
        <begin position="286"/>
        <end position="339"/>
    </location>
</feature>
<evidence type="ECO:0000256" key="12">
    <source>
        <dbReference type="ARBA" id="ARBA00023012"/>
    </source>
</evidence>
<dbReference type="InterPro" id="IPR036641">
    <property type="entry name" value="HPT_dom_sf"/>
</dbReference>
<keyword evidence="11 18" id="KW-1133">Transmembrane helix</keyword>
<dbReference type="EC" id="2.7.13.3" evidence="3"/>
<feature type="transmembrane region" description="Helical" evidence="18">
    <location>
        <begin position="41"/>
        <end position="63"/>
    </location>
</feature>
<dbReference type="Gene3D" id="3.30.565.10">
    <property type="entry name" value="Histidine kinase-like ATPase, C-terminal domain"/>
    <property type="match status" value="1"/>
</dbReference>
<evidence type="ECO:0000259" key="20">
    <source>
        <dbReference type="PROSITE" id="PS50110"/>
    </source>
</evidence>
<evidence type="ECO:0000256" key="4">
    <source>
        <dbReference type="ARBA" id="ARBA00022475"/>
    </source>
</evidence>